<dbReference type="RefSeq" id="XP_013425181.1">
    <property type="nucleotide sequence ID" value="XM_013569727.1"/>
</dbReference>
<dbReference type="GeneID" id="25411602"/>
<name>A0A074WD01_9PEZI</name>
<organism evidence="2 3">
    <name type="scientific">Aureobasidium namibiae CBS 147.97</name>
    <dbReference type="NCBI Taxonomy" id="1043004"/>
    <lineage>
        <taxon>Eukaryota</taxon>
        <taxon>Fungi</taxon>
        <taxon>Dikarya</taxon>
        <taxon>Ascomycota</taxon>
        <taxon>Pezizomycotina</taxon>
        <taxon>Dothideomycetes</taxon>
        <taxon>Dothideomycetidae</taxon>
        <taxon>Dothideales</taxon>
        <taxon>Saccotheciaceae</taxon>
        <taxon>Aureobasidium</taxon>
    </lineage>
</organism>
<reference evidence="2 3" key="1">
    <citation type="journal article" date="2014" name="BMC Genomics">
        <title>Genome sequencing of four Aureobasidium pullulans varieties: biotechnological potential, stress tolerance, and description of new species.</title>
        <authorList>
            <person name="Gostin Ar C."/>
            <person name="Ohm R.A."/>
            <person name="Kogej T."/>
            <person name="Sonjak S."/>
            <person name="Turk M."/>
            <person name="Zajc J."/>
            <person name="Zalar P."/>
            <person name="Grube M."/>
            <person name="Sun H."/>
            <person name="Han J."/>
            <person name="Sharma A."/>
            <person name="Chiniquy J."/>
            <person name="Ngan C.Y."/>
            <person name="Lipzen A."/>
            <person name="Barry K."/>
            <person name="Grigoriev I.V."/>
            <person name="Gunde-Cimerman N."/>
        </authorList>
    </citation>
    <scope>NUCLEOTIDE SEQUENCE [LARGE SCALE GENOMIC DNA]</scope>
    <source>
        <strain evidence="2 3">CBS 147.97</strain>
    </source>
</reference>
<dbReference type="PANTHER" id="PTHR34365">
    <property type="entry name" value="ENOLASE (DUF1399)"/>
    <property type="match status" value="1"/>
</dbReference>
<dbReference type="InterPro" id="IPR009836">
    <property type="entry name" value="GRDP-like"/>
</dbReference>
<gene>
    <name evidence="2" type="ORF">M436DRAFT_52453</name>
</gene>
<proteinExistence type="predicted"/>
<feature type="region of interest" description="Disordered" evidence="1">
    <location>
        <begin position="1"/>
        <end position="47"/>
    </location>
</feature>
<dbReference type="PANTHER" id="PTHR34365:SF7">
    <property type="entry name" value="GLYCINE-RICH DOMAIN-CONTAINING PROTEIN 1"/>
    <property type="match status" value="1"/>
</dbReference>
<dbReference type="Pfam" id="PF07173">
    <property type="entry name" value="GRDP-like"/>
    <property type="match status" value="1"/>
</dbReference>
<protein>
    <recommendedName>
        <fullName evidence="4">Glycine-rich domain-containing protein</fullName>
    </recommendedName>
</protein>
<dbReference type="AlphaFoldDB" id="A0A074WD01"/>
<dbReference type="STRING" id="1043004.A0A074WD01"/>
<dbReference type="OrthoDB" id="2684236at2759"/>
<dbReference type="Proteomes" id="UP000027730">
    <property type="component" value="Unassembled WGS sequence"/>
</dbReference>
<accession>A0A074WD01</accession>
<evidence type="ECO:0000313" key="2">
    <source>
        <dbReference type="EMBL" id="KEQ70990.1"/>
    </source>
</evidence>
<dbReference type="EMBL" id="KL584715">
    <property type="protein sequence ID" value="KEQ70990.1"/>
    <property type="molecule type" value="Genomic_DNA"/>
</dbReference>
<dbReference type="HOGENOM" id="CLU_010103_3_1_1"/>
<keyword evidence="3" id="KW-1185">Reference proteome</keyword>
<evidence type="ECO:0000313" key="3">
    <source>
        <dbReference type="Proteomes" id="UP000027730"/>
    </source>
</evidence>
<evidence type="ECO:0000256" key="1">
    <source>
        <dbReference type="SAM" id="MobiDB-lite"/>
    </source>
</evidence>
<sequence>MGRLTRAFSRAKDTDKQKEAAVTIEPVQKSPSPPPPTYEQASRQEQHAHYPPLVASSSVQQSPDLPSPEDCVAHLKLLECFYRLRQDIASTNGLFGISCNLVDELDHGASCAGPHKDKNNEIITLLAEKRWQVYVSRAVERFSRWRYSLEPSSDCYTLAQAIKTKGQILADRVDTETAKPFSFDTENLPPIDVLMVWHAYTLNPRAYLEDCLREGRMRLWHTPFPLQAVANHIDPSTHHYEVTKHVMVSFTEQTGLGWDNLDDVQSLLSACHGYADKGFTLTCQECMSEITHDYLCVGKLRKDLVNLIERDAVLPGNILSKNGLPTKVGKASDIGSWSFSIFPSKLMKMGLGRRILDLKGSDMQMSSVREVIEEYLSVTELVKQAKHYKGSSKLFPDEALALRRMMSRYWENSSPFAVDLVGAVIRQGSFVSKMAEIDWLHSPGLSSTIPRLIRKYSRFIAIIARYNVMAVPTLDVDLAWHTHQLSPSKYLQHTVAQSKTFIDHDDKVVEARLTDAFAETSKIYQKLYGEPYSECTCWYCEAVRESHTSTASRLFRTSNATAADNLHSVPSDPKKSVHISTHNAVRPTGDKAYDEGVAKRLAELEKAYDKACERADKKGNPRPRRDDYYYSDAYGHPVYIPMYAPYYGIMPYTPAVYPVNPGCMAVGAGAVGNCCAGTCGAAAAAGGSCAGGAMGAACGGIGTTGGGAACGGGGGGCGGGGGGGCGGGGGGC</sequence>
<feature type="compositionally biased region" description="Basic and acidic residues" evidence="1">
    <location>
        <begin position="10"/>
        <end position="19"/>
    </location>
</feature>
<evidence type="ECO:0008006" key="4">
    <source>
        <dbReference type="Google" id="ProtNLM"/>
    </source>
</evidence>